<evidence type="ECO:0000313" key="7">
    <source>
        <dbReference type="EMBL" id="MBI4132680.1"/>
    </source>
</evidence>
<reference evidence="7" key="1">
    <citation type="submission" date="2020-07" db="EMBL/GenBank/DDBJ databases">
        <title>Huge and variable diversity of episymbiotic CPR bacteria and DPANN archaea in groundwater ecosystems.</title>
        <authorList>
            <person name="He C.Y."/>
            <person name="Keren R."/>
            <person name="Whittaker M."/>
            <person name="Farag I.F."/>
            <person name="Doudna J."/>
            <person name="Cate J.H.D."/>
            <person name="Banfield J.F."/>
        </authorList>
    </citation>
    <scope>NUCLEOTIDE SEQUENCE</scope>
    <source>
        <strain evidence="7">NC_groundwater_1225_Ag_S-0.1um_56_177</strain>
    </source>
</reference>
<evidence type="ECO:0000313" key="8">
    <source>
        <dbReference type="Proteomes" id="UP000756703"/>
    </source>
</evidence>
<dbReference type="EC" id="3.6.1.7" evidence="2 4"/>
<evidence type="ECO:0000256" key="4">
    <source>
        <dbReference type="PROSITE-ProRule" id="PRU00520"/>
    </source>
</evidence>
<dbReference type="PROSITE" id="PS51160">
    <property type="entry name" value="ACYLPHOSPHATASE_3"/>
    <property type="match status" value="1"/>
</dbReference>
<comment type="caution">
    <text evidence="7">The sequence shown here is derived from an EMBL/GenBank/DDBJ whole genome shotgun (WGS) entry which is preliminary data.</text>
</comment>
<dbReference type="InterPro" id="IPR020456">
    <property type="entry name" value="Acylphosphatase"/>
</dbReference>
<dbReference type="Gene3D" id="3.30.70.100">
    <property type="match status" value="1"/>
</dbReference>
<dbReference type="InterPro" id="IPR036046">
    <property type="entry name" value="Acylphosphatase-like_dom_sf"/>
</dbReference>
<evidence type="ECO:0000256" key="2">
    <source>
        <dbReference type="ARBA" id="ARBA00012150"/>
    </source>
</evidence>
<feature type="active site" evidence="4">
    <location>
        <position position="18"/>
    </location>
</feature>
<name>A0A932YZ75_9BACT</name>
<comment type="catalytic activity">
    <reaction evidence="3 4">
        <text>an acyl phosphate + H2O = a carboxylate + phosphate + H(+)</text>
        <dbReference type="Rhea" id="RHEA:14965"/>
        <dbReference type="ChEBI" id="CHEBI:15377"/>
        <dbReference type="ChEBI" id="CHEBI:15378"/>
        <dbReference type="ChEBI" id="CHEBI:29067"/>
        <dbReference type="ChEBI" id="CHEBI:43474"/>
        <dbReference type="ChEBI" id="CHEBI:59918"/>
        <dbReference type="EC" id="3.6.1.7"/>
    </reaction>
</comment>
<sequence length="89" mass="10363">MERVQIHIIGRVQGVFFRHSARLHAEKLGLTGWARNEDDASVTIVAEGLEESLEQFLEWCRKGPPLAKIEQVRIEWTDATEEFKRFEIL</sequence>
<dbReference type="InterPro" id="IPR001792">
    <property type="entry name" value="Acylphosphatase-like_dom"/>
</dbReference>
<dbReference type="PRINTS" id="PR00112">
    <property type="entry name" value="ACYLPHPHTASE"/>
</dbReference>
<comment type="similarity">
    <text evidence="1 5">Belongs to the acylphosphatase family.</text>
</comment>
<evidence type="ECO:0000256" key="1">
    <source>
        <dbReference type="ARBA" id="ARBA00005614"/>
    </source>
</evidence>
<dbReference type="InterPro" id="IPR017968">
    <property type="entry name" value="Acylphosphatase_CS"/>
</dbReference>
<dbReference type="PROSITE" id="PS00150">
    <property type="entry name" value="ACYLPHOSPHATASE_1"/>
    <property type="match status" value="1"/>
</dbReference>
<accession>A0A932YZ75</accession>
<feature type="domain" description="Acylphosphatase-like" evidence="6">
    <location>
        <begin position="3"/>
        <end position="89"/>
    </location>
</feature>
<dbReference type="AlphaFoldDB" id="A0A932YZ75"/>
<organism evidence="7 8">
    <name type="scientific">Candidatus Sungiibacteriota bacterium</name>
    <dbReference type="NCBI Taxonomy" id="2750080"/>
    <lineage>
        <taxon>Bacteria</taxon>
        <taxon>Candidatus Sungiibacteriota</taxon>
    </lineage>
</organism>
<feature type="active site" evidence="4">
    <location>
        <position position="36"/>
    </location>
</feature>
<evidence type="ECO:0000256" key="3">
    <source>
        <dbReference type="ARBA" id="ARBA00047645"/>
    </source>
</evidence>
<proteinExistence type="inferred from homology"/>
<dbReference type="SUPFAM" id="SSF54975">
    <property type="entry name" value="Acylphosphatase/BLUF domain-like"/>
    <property type="match status" value="1"/>
</dbReference>
<dbReference type="Pfam" id="PF00708">
    <property type="entry name" value="Acylphosphatase"/>
    <property type="match status" value="1"/>
</dbReference>
<dbReference type="PANTHER" id="PTHR47268:SF4">
    <property type="entry name" value="ACYLPHOSPHATASE"/>
    <property type="match status" value="1"/>
</dbReference>
<dbReference type="EMBL" id="JACQMI010000005">
    <property type="protein sequence ID" value="MBI4132680.1"/>
    <property type="molecule type" value="Genomic_DNA"/>
</dbReference>
<dbReference type="PANTHER" id="PTHR47268">
    <property type="entry name" value="ACYLPHOSPHATASE"/>
    <property type="match status" value="1"/>
</dbReference>
<protein>
    <recommendedName>
        <fullName evidence="2 4">acylphosphatase</fullName>
        <ecNumber evidence="2 4">3.6.1.7</ecNumber>
    </recommendedName>
</protein>
<gene>
    <name evidence="7" type="ORF">HY473_01085</name>
</gene>
<dbReference type="Proteomes" id="UP000756703">
    <property type="component" value="Unassembled WGS sequence"/>
</dbReference>
<dbReference type="GO" id="GO:0003998">
    <property type="term" value="F:acylphosphatase activity"/>
    <property type="evidence" value="ECO:0007669"/>
    <property type="project" value="UniProtKB-EC"/>
</dbReference>
<evidence type="ECO:0000259" key="6">
    <source>
        <dbReference type="PROSITE" id="PS51160"/>
    </source>
</evidence>
<keyword evidence="4" id="KW-0378">Hydrolase</keyword>
<evidence type="ECO:0000256" key="5">
    <source>
        <dbReference type="RuleBase" id="RU004168"/>
    </source>
</evidence>